<evidence type="ECO:0000313" key="2">
    <source>
        <dbReference type="Proteomes" id="UP000887013"/>
    </source>
</evidence>
<dbReference type="EMBL" id="BMAW01050442">
    <property type="protein sequence ID" value="GFS75357.1"/>
    <property type="molecule type" value="Genomic_DNA"/>
</dbReference>
<name>A0A8X6MSD8_NEPPI</name>
<protein>
    <submittedName>
        <fullName evidence="1">Uncharacterized protein</fullName>
    </submittedName>
</protein>
<evidence type="ECO:0000313" key="1">
    <source>
        <dbReference type="EMBL" id="GFS75357.1"/>
    </source>
</evidence>
<dbReference type="AlphaFoldDB" id="A0A8X6MSD8"/>
<keyword evidence="2" id="KW-1185">Reference proteome</keyword>
<reference evidence="1" key="1">
    <citation type="submission" date="2020-08" db="EMBL/GenBank/DDBJ databases">
        <title>Multicomponent nature underlies the extraordinary mechanical properties of spider dragline silk.</title>
        <authorList>
            <person name="Kono N."/>
            <person name="Nakamura H."/>
            <person name="Mori M."/>
            <person name="Yoshida Y."/>
            <person name="Ohtoshi R."/>
            <person name="Malay A.D."/>
            <person name="Moran D.A.P."/>
            <person name="Tomita M."/>
            <person name="Numata K."/>
            <person name="Arakawa K."/>
        </authorList>
    </citation>
    <scope>NUCLEOTIDE SEQUENCE</scope>
</reference>
<comment type="caution">
    <text evidence="1">The sequence shown here is derived from an EMBL/GenBank/DDBJ whole genome shotgun (WGS) entry which is preliminary data.</text>
</comment>
<organism evidence="1 2">
    <name type="scientific">Nephila pilipes</name>
    <name type="common">Giant wood spider</name>
    <name type="synonym">Nephila maculata</name>
    <dbReference type="NCBI Taxonomy" id="299642"/>
    <lineage>
        <taxon>Eukaryota</taxon>
        <taxon>Metazoa</taxon>
        <taxon>Ecdysozoa</taxon>
        <taxon>Arthropoda</taxon>
        <taxon>Chelicerata</taxon>
        <taxon>Arachnida</taxon>
        <taxon>Araneae</taxon>
        <taxon>Araneomorphae</taxon>
        <taxon>Entelegynae</taxon>
        <taxon>Araneoidea</taxon>
        <taxon>Nephilidae</taxon>
        <taxon>Nephila</taxon>
    </lineage>
</organism>
<proteinExistence type="predicted"/>
<gene>
    <name evidence="1" type="ORF">NPIL_254431</name>
</gene>
<accession>A0A8X6MSD8</accession>
<dbReference type="Proteomes" id="UP000887013">
    <property type="component" value="Unassembled WGS sequence"/>
</dbReference>
<sequence length="85" mass="9468">MSVLMRFASRSCRQKFPTVLVRSLAVSHALPSGKVPVSALHHTQYQPVPCLREEHDSSQVTLPAPLEILPAATKRIKTDIQPNQR</sequence>